<keyword evidence="2" id="KW-1133">Transmembrane helix</keyword>
<dbReference type="PANTHER" id="PTHR33787:SF5">
    <property type="entry name" value="YCF20-LIKE PROTEIN"/>
    <property type="match status" value="1"/>
</dbReference>
<keyword evidence="2" id="KW-0472">Membrane</keyword>
<dbReference type="EMBL" id="CAUYUE010000018">
    <property type="protein sequence ID" value="CAK0787982.1"/>
    <property type="molecule type" value="Genomic_DNA"/>
</dbReference>
<dbReference type="InterPro" id="IPR007572">
    <property type="entry name" value="Uncharacterised_Ycf20"/>
</dbReference>
<feature type="transmembrane region" description="Helical" evidence="2">
    <location>
        <begin position="83"/>
        <end position="106"/>
    </location>
</feature>
<keyword evidence="4" id="KW-1185">Reference proteome</keyword>
<feature type="transmembrane region" description="Helical" evidence="2">
    <location>
        <begin position="112"/>
        <end position="132"/>
    </location>
</feature>
<keyword evidence="2" id="KW-0812">Transmembrane</keyword>
<sequence>MSVRTTFTAQGCHSYVGRHSTLPYSAIPFVAGSTKAPAQASRQPQQVLQVSARGSRQTRLATKITTIPRRVDLYFSDRPLRRAMWAGIAFFSGYYCANTVSLSFGALAINDVVAAALTVAFCEVVSAQYYSAAKVTLKLLFANCFKIGIICALIADAFKLGG</sequence>
<gene>
    <name evidence="3" type="ORF">CVIRNUC_011204</name>
</gene>
<dbReference type="Proteomes" id="UP001314263">
    <property type="component" value="Unassembled WGS sequence"/>
</dbReference>
<dbReference type="PANTHER" id="PTHR33787">
    <property type="match status" value="1"/>
</dbReference>
<dbReference type="Pfam" id="PF04483">
    <property type="entry name" value="DUF565"/>
    <property type="match status" value="1"/>
</dbReference>
<dbReference type="AlphaFoldDB" id="A0AAV1IL37"/>
<evidence type="ECO:0000313" key="4">
    <source>
        <dbReference type="Proteomes" id="UP001314263"/>
    </source>
</evidence>
<proteinExistence type="inferred from homology"/>
<accession>A0AAV1IL37</accession>
<evidence type="ECO:0000313" key="3">
    <source>
        <dbReference type="EMBL" id="CAK0787982.1"/>
    </source>
</evidence>
<evidence type="ECO:0000256" key="1">
    <source>
        <dbReference type="ARBA" id="ARBA00009846"/>
    </source>
</evidence>
<feature type="transmembrane region" description="Helical" evidence="2">
    <location>
        <begin position="139"/>
        <end position="158"/>
    </location>
</feature>
<name>A0AAV1IL37_9CHLO</name>
<reference evidence="3 4" key="1">
    <citation type="submission" date="2023-10" db="EMBL/GenBank/DDBJ databases">
        <authorList>
            <person name="Maclean D."/>
            <person name="Macfadyen A."/>
        </authorList>
    </citation>
    <scope>NUCLEOTIDE SEQUENCE [LARGE SCALE GENOMIC DNA]</scope>
</reference>
<comment type="caution">
    <text evidence="3">The sequence shown here is derived from an EMBL/GenBank/DDBJ whole genome shotgun (WGS) entry which is preliminary data.</text>
</comment>
<evidence type="ECO:0000256" key="2">
    <source>
        <dbReference type="SAM" id="Phobius"/>
    </source>
</evidence>
<organism evidence="3 4">
    <name type="scientific">Coccomyxa viridis</name>
    <dbReference type="NCBI Taxonomy" id="1274662"/>
    <lineage>
        <taxon>Eukaryota</taxon>
        <taxon>Viridiplantae</taxon>
        <taxon>Chlorophyta</taxon>
        <taxon>core chlorophytes</taxon>
        <taxon>Trebouxiophyceae</taxon>
        <taxon>Trebouxiophyceae incertae sedis</taxon>
        <taxon>Coccomyxaceae</taxon>
        <taxon>Coccomyxa</taxon>
    </lineage>
</organism>
<evidence type="ECO:0008006" key="5">
    <source>
        <dbReference type="Google" id="ProtNLM"/>
    </source>
</evidence>
<comment type="similarity">
    <text evidence="1">Belongs to the ycf20 family.</text>
</comment>
<protein>
    <recommendedName>
        <fullName evidence="5">Ycf20-like protein</fullName>
    </recommendedName>
</protein>